<organism evidence="8 9">
    <name type="scientific">Acacia crassicarpa</name>
    <name type="common">northern wattle</name>
    <dbReference type="NCBI Taxonomy" id="499986"/>
    <lineage>
        <taxon>Eukaryota</taxon>
        <taxon>Viridiplantae</taxon>
        <taxon>Streptophyta</taxon>
        <taxon>Embryophyta</taxon>
        <taxon>Tracheophyta</taxon>
        <taxon>Spermatophyta</taxon>
        <taxon>Magnoliopsida</taxon>
        <taxon>eudicotyledons</taxon>
        <taxon>Gunneridae</taxon>
        <taxon>Pentapetalae</taxon>
        <taxon>rosids</taxon>
        <taxon>fabids</taxon>
        <taxon>Fabales</taxon>
        <taxon>Fabaceae</taxon>
        <taxon>Caesalpinioideae</taxon>
        <taxon>mimosoid clade</taxon>
        <taxon>Acacieae</taxon>
        <taxon>Acacia</taxon>
    </lineage>
</organism>
<name>A0AAE1J816_9FABA</name>
<dbReference type="InterPro" id="IPR036236">
    <property type="entry name" value="Znf_C2H2_sf"/>
</dbReference>
<keyword evidence="3 6" id="KW-0863">Zinc-finger</keyword>
<protein>
    <recommendedName>
        <fullName evidence="7">C2H2-type domain-containing protein</fullName>
    </recommendedName>
</protein>
<dbReference type="GO" id="GO:0008270">
    <property type="term" value="F:zinc ion binding"/>
    <property type="evidence" value="ECO:0007669"/>
    <property type="project" value="UniProtKB-KW"/>
</dbReference>
<dbReference type="InterPro" id="IPR013087">
    <property type="entry name" value="Znf_C2H2_type"/>
</dbReference>
<dbReference type="Proteomes" id="UP001293593">
    <property type="component" value="Unassembled WGS sequence"/>
</dbReference>
<dbReference type="PANTHER" id="PTHR47287">
    <property type="entry name" value="C2H2 AND C2HC ZINC FINGERS SUPERFAMILY PROTEIN"/>
    <property type="match status" value="1"/>
</dbReference>
<gene>
    <name evidence="8" type="ORF">QN277_026512</name>
</gene>
<dbReference type="AlphaFoldDB" id="A0AAE1J816"/>
<keyword evidence="4" id="KW-0862">Zinc</keyword>
<dbReference type="InterPro" id="IPR044246">
    <property type="entry name" value="ZFP3-like"/>
</dbReference>
<feature type="domain" description="C2H2-type" evidence="7">
    <location>
        <begin position="58"/>
        <end position="85"/>
    </location>
</feature>
<dbReference type="GO" id="GO:0005634">
    <property type="term" value="C:nucleus"/>
    <property type="evidence" value="ECO:0007669"/>
    <property type="project" value="UniProtKB-SubCell"/>
</dbReference>
<evidence type="ECO:0000313" key="8">
    <source>
        <dbReference type="EMBL" id="KAK4265461.1"/>
    </source>
</evidence>
<evidence type="ECO:0000313" key="9">
    <source>
        <dbReference type="Proteomes" id="UP001293593"/>
    </source>
</evidence>
<sequence length="171" mass="18832">MSFRSSSSSNTSFHHHPSNDINNLNLYLLLELSSSSSNSSSPPSANYSSSNIMEPRVFSCNYCQRKFYSSQALGGHQNAHKLERILAKKSRELSSMHNNFGLPTTDHNRSGSSRLVARVGSSLSHGEVGGGASYERREFNYGGGSNNFRSSESNVHDQQEDIGQLDLSLRL</sequence>
<dbReference type="EMBL" id="JAWXYG010000008">
    <property type="protein sequence ID" value="KAK4265461.1"/>
    <property type="molecule type" value="Genomic_DNA"/>
</dbReference>
<evidence type="ECO:0000256" key="6">
    <source>
        <dbReference type="PROSITE-ProRule" id="PRU00042"/>
    </source>
</evidence>
<comment type="caution">
    <text evidence="8">The sequence shown here is derived from an EMBL/GenBank/DDBJ whole genome shotgun (WGS) entry which is preliminary data.</text>
</comment>
<accession>A0AAE1J816</accession>
<dbReference type="PANTHER" id="PTHR47287:SF15">
    <property type="entry name" value="ZINC FINGER PROTEIN 3-LIKE"/>
    <property type="match status" value="1"/>
</dbReference>
<comment type="subcellular location">
    <subcellularLocation>
        <location evidence="1">Nucleus</location>
    </subcellularLocation>
</comment>
<dbReference type="GO" id="GO:0009788">
    <property type="term" value="P:negative regulation of abscisic acid-activated signaling pathway"/>
    <property type="evidence" value="ECO:0007669"/>
    <property type="project" value="InterPro"/>
</dbReference>
<dbReference type="SUPFAM" id="SSF57667">
    <property type="entry name" value="beta-beta-alpha zinc fingers"/>
    <property type="match status" value="1"/>
</dbReference>
<evidence type="ECO:0000256" key="3">
    <source>
        <dbReference type="ARBA" id="ARBA00022771"/>
    </source>
</evidence>
<dbReference type="Gene3D" id="3.30.160.60">
    <property type="entry name" value="Classic Zinc Finger"/>
    <property type="match status" value="1"/>
</dbReference>
<keyword evidence="2" id="KW-0479">Metal-binding</keyword>
<dbReference type="FunFam" id="3.30.160.60:FF:001366">
    <property type="entry name" value="Zinc finger protein 2"/>
    <property type="match status" value="1"/>
</dbReference>
<dbReference type="PROSITE" id="PS00028">
    <property type="entry name" value="ZINC_FINGER_C2H2_1"/>
    <property type="match status" value="1"/>
</dbReference>
<evidence type="ECO:0000256" key="2">
    <source>
        <dbReference type="ARBA" id="ARBA00022723"/>
    </source>
</evidence>
<evidence type="ECO:0000256" key="4">
    <source>
        <dbReference type="ARBA" id="ARBA00022833"/>
    </source>
</evidence>
<reference evidence="8" key="1">
    <citation type="submission" date="2023-10" db="EMBL/GenBank/DDBJ databases">
        <title>Chromosome-level genome of the transformable northern wattle, Acacia crassicarpa.</title>
        <authorList>
            <person name="Massaro I."/>
            <person name="Sinha N.R."/>
            <person name="Poethig S."/>
            <person name="Leichty A.R."/>
        </authorList>
    </citation>
    <scope>NUCLEOTIDE SEQUENCE</scope>
    <source>
        <strain evidence="8">Acra3RX</strain>
        <tissue evidence="8">Leaf</tissue>
    </source>
</reference>
<dbReference type="PROSITE" id="PS50157">
    <property type="entry name" value="ZINC_FINGER_C2H2_2"/>
    <property type="match status" value="1"/>
</dbReference>
<keyword evidence="5" id="KW-0539">Nucleus</keyword>
<evidence type="ECO:0000259" key="7">
    <source>
        <dbReference type="PROSITE" id="PS50157"/>
    </source>
</evidence>
<evidence type="ECO:0000256" key="5">
    <source>
        <dbReference type="ARBA" id="ARBA00023242"/>
    </source>
</evidence>
<evidence type="ECO:0000256" key="1">
    <source>
        <dbReference type="ARBA" id="ARBA00004123"/>
    </source>
</evidence>
<keyword evidence="9" id="KW-1185">Reference proteome</keyword>
<proteinExistence type="predicted"/>